<reference evidence="5 12" key="3">
    <citation type="submission" date="2020-04" db="EMBL/GenBank/DDBJ databases">
        <title>Complete Genomes and Methylome analysis of CBBP consortium that reverse antibiotic-induced susceptibility to vancomycin-resistant Enterococcus faecium infection.</title>
        <authorList>
            <person name="Fomenkov A."/>
            <person name="Zhang Z."/>
            <person name="Pamer E."/>
            <person name="Roberts R.J."/>
        </authorList>
    </citation>
    <scope>NUCLEOTIDE SEQUENCE [LARGE SCALE GENOMIC DNA]</scope>
    <source>
        <strain evidence="12">CBBP</strain>
        <strain evidence="5">CBBP-1</strain>
    </source>
</reference>
<dbReference type="EMBL" id="QSJN01000013">
    <property type="protein sequence ID" value="RHD72014.1"/>
    <property type="molecule type" value="Genomic_DNA"/>
</dbReference>
<dbReference type="Proteomes" id="UP000441358">
    <property type="component" value="Unassembled WGS sequence"/>
</dbReference>
<sequence>MLWLLRCNAVASFDPFATGNYTENNNWLYHSGELDHRGHYPYDVFFIQPTLYILSIRETTGLVQIPFYIQGLSFPLNLSPKTLFYLTITRTRPV</sequence>
<evidence type="ECO:0000313" key="1">
    <source>
        <dbReference type="EMBL" id="MRY94295.1"/>
    </source>
</evidence>
<accession>A0A3D9AA04</accession>
<evidence type="ECO:0000313" key="6">
    <source>
        <dbReference type="EMBL" id="RHD72014.1"/>
    </source>
</evidence>
<dbReference type="Proteomes" id="UP000501982">
    <property type="component" value="Chromosome"/>
</dbReference>
<dbReference type="EMBL" id="WKMY01000009">
    <property type="protein sequence ID" value="MRY94295.1"/>
    <property type="molecule type" value="Genomic_DNA"/>
</dbReference>
<reference evidence="6 7" key="1">
    <citation type="submission" date="2018-08" db="EMBL/GenBank/DDBJ databases">
        <title>A genome reference for cultivated species of the human gut microbiota.</title>
        <authorList>
            <person name="Zou Y."/>
            <person name="Xue W."/>
            <person name="Luo G."/>
        </authorList>
    </citation>
    <scope>NUCLEOTIDE SEQUENCE [LARGE SCALE GENOMIC DNA]</scope>
    <source>
        <strain evidence="6 7">AM30-4</strain>
    </source>
</reference>
<dbReference type="Proteomes" id="UP000284660">
    <property type="component" value="Unassembled WGS sequence"/>
</dbReference>
<dbReference type="EMBL" id="WKMO01000007">
    <property type="protein sequence ID" value="MSB73557.1"/>
    <property type="molecule type" value="Genomic_DNA"/>
</dbReference>
<proteinExistence type="predicted"/>
<name>A0A3D9AA04_PARDI</name>
<evidence type="ECO:0000313" key="7">
    <source>
        <dbReference type="Proteomes" id="UP000284660"/>
    </source>
</evidence>
<evidence type="ECO:0000313" key="11">
    <source>
        <dbReference type="Proteomes" id="UP000461276"/>
    </source>
</evidence>
<evidence type="ECO:0000313" key="12">
    <source>
        <dbReference type="Proteomes" id="UP000501982"/>
    </source>
</evidence>
<evidence type="ECO:0000313" key="5">
    <source>
        <dbReference type="EMBL" id="QJE29720.1"/>
    </source>
</evidence>
<reference evidence="8 9" key="2">
    <citation type="journal article" date="2019" name="Nat. Med.">
        <title>A library of human gut bacterial isolates paired with longitudinal multiomics data enables mechanistic microbiome research.</title>
        <authorList>
            <person name="Poyet M."/>
            <person name="Groussin M."/>
            <person name="Gibbons S.M."/>
            <person name="Avila-Pacheco J."/>
            <person name="Jiang X."/>
            <person name="Kearney S.M."/>
            <person name="Perrotta A.R."/>
            <person name="Berdy B."/>
            <person name="Zhao S."/>
            <person name="Lieberman T.D."/>
            <person name="Swanson P.K."/>
            <person name="Smith M."/>
            <person name="Roesemann S."/>
            <person name="Alexander J.E."/>
            <person name="Rich S.A."/>
            <person name="Livny J."/>
            <person name="Vlamakis H."/>
            <person name="Clish C."/>
            <person name="Bullock K."/>
            <person name="Deik A."/>
            <person name="Scott J."/>
            <person name="Pierce K.A."/>
            <person name="Xavier R.J."/>
            <person name="Alm E.J."/>
        </authorList>
    </citation>
    <scope>NUCLEOTIDE SEQUENCE [LARGE SCALE GENOMIC DNA]</scope>
    <source>
        <strain evidence="3 8">BIOML-A2</strain>
        <strain evidence="4 10">BIOML-A20</strain>
        <strain evidence="2 9">BIOML-A32</strain>
        <strain evidence="1 11">BIOML-A9</strain>
    </source>
</reference>
<gene>
    <name evidence="6" type="ORF">DW782_17730</name>
    <name evidence="2" type="ORF">GKD66_07870</name>
    <name evidence="1" type="ORF">GKD67_13885</name>
    <name evidence="3" type="ORF">GKD68_20510</name>
    <name evidence="4" type="ORF">GKD70_09720</name>
    <name evidence="5" type="ORF">HHO38_16075</name>
</gene>
<evidence type="ECO:0000313" key="4">
    <source>
        <dbReference type="EMBL" id="MSB73557.1"/>
    </source>
</evidence>
<dbReference type="AlphaFoldDB" id="A0A3D9AA04"/>
<dbReference type="EMBL" id="WKNE01000028">
    <property type="protein sequence ID" value="MRZ57076.1"/>
    <property type="molecule type" value="Genomic_DNA"/>
</dbReference>
<dbReference type="Proteomes" id="UP000461276">
    <property type="component" value="Unassembled WGS sequence"/>
</dbReference>
<evidence type="ECO:0000313" key="8">
    <source>
        <dbReference type="Proteomes" id="UP000432516"/>
    </source>
</evidence>
<dbReference type="Proteomes" id="UP000441609">
    <property type="component" value="Unassembled WGS sequence"/>
</dbReference>
<evidence type="ECO:0000313" key="3">
    <source>
        <dbReference type="EMBL" id="MRZ57076.1"/>
    </source>
</evidence>
<dbReference type="Proteomes" id="UP000432516">
    <property type="component" value="Unassembled WGS sequence"/>
</dbReference>
<evidence type="ECO:0000313" key="9">
    <source>
        <dbReference type="Proteomes" id="UP000441358"/>
    </source>
</evidence>
<evidence type="ECO:0000313" key="10">
    <source>
        <dbReference type="Proteomes" id="UP000441609"/>
    </source>
</evidence>
<dbReference type="EMBL" id="CP051672">
    <property type="protein sequence ID" value="QJE29720.1"/>
    <property type="molecule type" value="Genomic_DNA"/>
</dbReference>
<organism evidence="1 11">
    <name type="scientific">Parabacteroides distasonis</name>
    <dbReference type="NCBI Taxonomy" id="823"/>
    <lineage>
        <taxon>Bacteria</taxon>
        <taxon>Pseudomonadati</taxon>
        <taxon>Bacteroidota</taxon>
        <taxon>Bacteroidia</taxon>
        <taxon>Bacteroidales</taxon>
        <taxon>Tannerellaceae</taxon>
        <taxon>Parabacteroides</taxon>
    </lineage>
</organism>
<evidence type="ECO:0000313" key="2">
    <source>
        <dbReference type="EMBL" id="MRZ50139.1"/>
    </source>
</evidence>
<dbReference type="EMBL" id="WKMC01000004">
    <property type="protein sequence ID" value="MRZ50139.1"/>
    <property type="molecule type" value="Genomic_DNA"/>
</dbReference>
<protein>
    <submittedName>
        <fullName evidence="1">Uncharacterized protein</fullName>
    </submittedName>
</protein>